<organism evidence="3">
    <name type="scientific">Oikopleura dioica</name>
    <name type="common">Tunicate</name>
    <dbReference type="NCBI Taxonomy" id="34765"/>
    <lineage>
        <taxon>Eukaryota</taxon>
        <taxon>Metazoa</taxon>
        <taxon>Chordata</taxon>
        <taxon>Tunicata</taxon>
        <taxon>Appendicularia</taxon>
        <taxon>Copelata</taxon>
        <taxon>Oikopleuridae</taxon>
        <taxon>Oikopleura</taxon>
    </lineage>
</organism>
<evidence type="ECO:0000256" key="1">
    <source>
        <dbReference type="RuleBase" id="RU003901"/>
    </source>
</evidence>
<name>E4XF41_OIKDI</name>
<dbReference type="GO" id="GO:0010587">
    <property type="term" value="P:miRNA catabolic process"/>
    <property type="evidence" value="ECO:0007669"/>
    <property type="project" value="TreeGrafter"/>
</dbReference>
<gene>
    <name evidence="3" type="ORF">GSOID_T00009577001</name>
</gene>
<dbReference type="Proteomes" id="UP000001307">
    <property type="component" value="Unassembled WGS sequence"/>
</dbReference>
<dbReference type="FunCoup" id="E4XF41">
    <property type="interactions" value="866"/>
</dbReference>
<dbReference type="PANTHER" id="PTHR23355:SF9">
    <property type="entry name" value="DIS3-LIKE EXONUCLEASE 2"/>
    <property type="match status" value="1"/>
</dbReference>
<dbReference type="PANTHER" id="PTHR23355">
    <property type="entry name" value="RIBONUCLEASE"/>
    <property type="match status" value="1"/>
</dbReference>
<proteinExistence type="inferred from homology"/>
<dbReference type="Pfam" id="PF00773">
    <property type="entry name" value="RNB"/>
    <property type="match status" value="1"/>
</dbReference>
<dbReference type="EMBL" id="FN653044">
    <property type="protein sequence ID" value="CBY24226.1"/>
    <property type="molecule type" value="Genomic_DNA"/>
</dbReference>
<dbReference type="GO" id="GO:0000175">
    <property type="term" value="F:3'-5'-RNA exonuclease activity"/>
    <property type="evidence" value="ECO:0007669"/>
    <property type="project" value="UniProtKB-ARBA"/>
</dbReference>
<evidence type="ECO:0000313" key="4">
    <source>
        <dbReference type="Proteomes" id="UP000001307"/>
    </source>
</evidence>
<reference evidence="3" key="1">
    <citation type="journal article" date="2010" name="Science">
        <title>Plasticity of animal genome architecture unmasked by rapid evolution of a pelagic tunicate.</title>
        <authorList>
            <person name="Denoeud F."/>
            <person name="Henriet S."/>
            <person name="Mungpakdee S."/>
            <person name="Aury J.M."/>
            <person name="Da Silva C."/>
            <person name="Brinkmann H."/>
            <person name="Mikhaleva J."/>
            <person name="Olsen L.C."/>
            <person name="Jubin C."/>
            <person name="Canestro C."/>
            <person name="Bouquet J.M."/>
            <person name="Danks G."/>
            <person name="Poulain J."/>
            <person name="Campsteijn C."/>
            <person name="Adamski M."/>
            <person name="Cross I."/>
            <person name="Yadetie F."/>
            <person name="Muffato M."/>
            <person name="Louis A."/>
            <person name="Butcher S."/>
            <person name="Tsagkogeorga G."/>
            <person name="Konrad A."/>
            <person name="Singh S."/>
            <person name="Jensen M.F."/>
            <person name="Cong E.H."/>
            <person name="Eikeseth-Otteraa H."/>
            <person name="Noel B."/>
            <person name="Anthouard V."/>
            <person name="Porcel B.M."/>
            <person name="Kachouri-Lafond R."/>
            <person name="Nishino A."/>
            <person name="Ugolini M."/>
            <person name="Chourrout P."/>
            <person name="Nishida H."/>
            <person name="Aasland R."/>
            <person name="Huzurbazar S."/>
            <person name="Westhof E."/>
            <person name="Delsuc F."/>
            <person name="Lehrach H."/>
            <person name="Reinhardt R."/>
            <person name="Weissenbach J."/>
            <person name="Roy S.W."/>
            <person name="Artiguenave F."/>
            <person name="Postlethwait J.H."/>
            <person name="Manak J.R."/>
            <person name="Thompson E.M."/>
            <person name="Jaillon O."/>
            <person name="Du Pasquier L."/>
            <person name="Boudinot P."/>
            <person name="Liberles D.A."/>
            <person name="Volff J.N."/>
            <person name="Philippe H."/>
            <person name="Lenhard B."/>
            <person name="Roest Crollius H."/>
            <person name="Wincker P."/>
            <person name="Chourrout D."/>
        </authorList>
    </citation>
    <scope>NUCLEOTIDE SEQUENCE [LARGE SCALE GENOMIC DNA]</scope>
</reference>
<dbReference type="Pfam" id="PF17849">
    <property type="entry name" value="OB_Dis3"/>
    <property type="match status" value="1"/>
</dbReference>
<dbReference type="SMART" id="SM00955">
    <property type="entry name" value="RNB"/>
    <property type="match status" value="1"/>
</dbReference>
<dbReference type="InParanoid" id="E4XF41"/>
<dbReference type="InterPro" id="IPR012340">
    <property type="entry name" value="NA-bd_OB-fold"/>
</dbReference>
<dbReference type="InterPro" id="IPR041505">
    <property type="entry name" value="Dis3_CSD2"/>
</dbReference>
<feature type="domain" description="RNB" evidence="2">
    <location>
        <begin position="316"/>
        <end position="666"/>
    </location>
</feature>
<accession>E4XF41</accession>
<dbReference type="Gene3D" id="2.40.50.690">
    <property type="match status" value="1"/>
</dbReference>
<dbReference type="OrthoDB" id="372421at2759"/>
<keyword evidence="4" id="KW-1185">Reference proteome</keyword>
<dbReference type="Gene3D" id="2.40.50.700">
    <property type="match status" value="1"/>
</dbReference>
<dbReference type="InterPro" id="IPR050180">
    <property type="entry name" value="RNR_Ribonuclease"/>
</dbReference>
<dbReference type="InterPro" id="IPR022966">
    <property type="entry name" value="RNase_II/R_CS"/>
</dbReference>
<evidence type="ECO:0000313" key="3">
    <source>
        <dbReference type="EMBL" id="CBY24226.1"/>
    </source>
</evidence>
<evidence type="ECO:0000259" key="2">
    <source>
        <dbReference type="SMART" id="SM00955"/>
    </source>
</evidence>
<dbReference type="InterPro" id="IPR001900">
    <property type="entry name" value="RNase_II/R"/>
</dbReference>
<protein>
    <recommendedName>
        <fullName evidence="2">RNB domain-containing protein</fullName>
    </recommendedName>
</protein>
<dbReference type="GO" id="GO:0003723">
    <property type="term" value="F:RNA binding"/>
    <property type="evidence" value="ECO:0007669"/>
    <property type="project" value="InterPro"/>
</dbReference>
<dbReference type="AlphaFoldDB" id="E4XF41"/>
<sequence>MNLKKMKKMLSQWGDNTVCNLISASPLSEKKVDALIPEDMKEFVDKKKLTNTLANNFFYNELHFRSAETARSFFHFCYLEPIKGVDVKPATHRVNTQAYLSKDEVEAGLKTGDFLKSALRISSNYQNAFVSDPNGGSDLFIQGRKDQNRALPNDIVAYKIKPKEAWVTRKTGETQRTAEVVAVLDSKSNKRCAGVFAENMLSGVHSVDLLFVPCDNRLPRMLIAKSSLAEDMAKKIKEIISRKIIFEAKIIEWEEGAQNARAVLTNEIGDPEDLQVQMDAILVDKSIDTRDWETFDVDDELPGKEWTITDEQVAKRRDFRNECVFTIDPATARDLDDALHVKRLDDNVYEVGVHIADVAFFVKPGGKIDKVASERCTSTYMPDRVVPMLPRRLCEELCSLNPLVERYSFSVVFKLDAEGNYLEEPWYGRGLIKSCVKFSYENAQHFIENPEEENIDESDFPEVLNGYSLETIRHCVLMLDMLSKKLREKRVANGCIRIEQPKIGFTWDEATKTPNGFFPYIRKDAHMMIEDFMLLANIAVAEKIERHFPDRAFLRQHPPPNQEKITEVVEELRKHGINIDHTSSRDLARSLEKVTQENAQVFQSALSLLTVKTMQLAKYICTNDVEDRYDYRHYALAVPLYTHFTSPIRRYADLVVHRQLAAAIGWDESFETPAETLTEQAESCNERKLQAKLAGEDGSDVYLWCMIKRITKDSEFIMDGVVTGLVEYGLEILLHETGFTLRIYYGEMLAIKYSIFEKNGYKAVAITWAKDNKPLGRDSVTNTPNKSRPGEALGTTDYAYFTPVRVSVVAGRDPGRLDGKLLPPAHLS</sequence>
<dbReference type="PROSITE" id="PS01175">
    <property type="entry name" value="RIBONUCLEASE_II"/>
    <property type="match status" value="1"/>
</dbReference>
<dbReference type="SUPFAM" id="SSF50249">
    <property type="entry name" value="Nucleic acid-binding proteins"/>
    <property type="match status" value="3"/>
</dbReference>
<comment type="similarity">
    <text evidence="1">Belongs to the RNR ribonuclease family.</text>
</comment>
<dbReference type="GO" id="GO:0000932">
    <property type="term" value="C:P-body"/>
    <property type="evidence" value="ECO:0007669"/>
    <property type="project" value="TreeGrafter"/>
</dbReference>
<dbReference type="GO" id="GO:0006402">
    <property type="term" value="P:mRNA catabolic process"/>
    <property type="evidence" value="ECO:0007669"/>
    <property type="project" value="TreeGrafter"/>
</dbReference>